<comment type="caution">
    <text evidence="2">The sequence shown here is derived from an EMBL/GenBank/DDBJ whole genome shotgun (WGS) entry which is preliminary data.</text>
</comment>
<evidence type="ECO:0000313" key="3">
    <source>
        <dbReference type="Proteomes" id="UP001208570"/>
    </source>
</evidence>
<name>A0AAD9J2R3_9ANNE</name>
<dbReference type="EMBL" id="JAODUP010000678">
    <property type="protein sequence ID" value="KAK2145484.1"/>
    <property type="molecule type" value="Genomic_DNA"/>
</dbReference>
<evidence type="ECO:0000256" key="1">
    <source>
        <dbReference type="SAM" id="MobiDB-lite"/>
    </source>
</evidence>
<evidence type="ECO:0000313" key="2">
    <source>
        <dbReference type="EMBL" id="KAK2145484.1"/>
    </source>
</evidence>
<dbReference type="Proteomes" id="UP001208570">
    <property type="component" value="Unassembled WGS sequence"/>
</dbReference>
<accession>A0AAD9J2R3</accession>
<keyword evidence="3" id="KW-1185">Reference proteome</keyword>
<proteinExistence type="predicted"/>
<sequence>MSKNHQVTEQSSFSGKIAKKRILSLDESNYASSPKTDAQHSESKENSPKSTELVSPAAEMKRSVKIARVRKVSMMSPNLDSPVMSVVRLAKKKIVKTPFKAAKMLGKNESPTGNTPHKAARVLGKLVRETNGWKTDKQLLTSTPVRSVRKRAAEGLPPLSDIGKRFHPDDKEESVLLEADPVTSGDATSLNGSVIDEASQTALNRIDSNVERGWWGWVCQIL</sequence>
<gene>
    <name evidence="2" type="ORF">LSH36_678g01019</name>
</gene>
<reference evidence="2" key="1">
    <citation type="journal article" date="2023" name="Mol. Biol. Evol.">
        <title>Third-Generation Sequencing Reveals the Adaptive Role of the Epigenome in Three Deep-Sea Polychaetes.</title>
        <authorList>
            <person name="Perez M."/>
            <person name="Aroh O."/>
            <person name="Sun Y."/>
            <person name="Lan Y."/>
            <person name="Juniper S.K."/>
            <person name="Young C.R."/>
            <person name="Angers B."/>
            <person name="Qian P.Y."/>
        </authorList>
    </citation>
    <scope>NUCLEOTIDE SEQUENCE</scope>
    <source>
        <strain evidence="2">P08H-3</strain>
    </source>
</reference>
<feature type="region of interest" description="Disordered" evidence="1">
    <location>
        <begin position="28"/>
        <end position="62"/>
    </location>
</feature>
<dbReference type="AlphaFoldDB" id="A0AAD9J2R3"/>
<feature type="compositionally biased region" description="Basic and acidic residues" evidence="1">
    <location>
        <begin position="37"/>
        <end position="47"/>
    </location>
</feature>
<protein>
    <submittedName>
        <fullName evidence="2">Uncharacterized protein</fullName>
    </submittedName>
</protein>
<organism evidence="2 3">
    <name type="scientific">Paralvinella palmiformis</name>
    <dbReference type="NCBI Taxonomy" id="53620"/>
    <lineage>
        <taxon>Eukaryota</taxon>
        <taxon>Metazoa</taxon>
        <taxon>Spiralia</taxon>
        <taxon>Lophotrochozoa</taxon>
        <taxon>Annelida</taxon>
        <taxon>Polychaeta</taxon>
        <taxon>Sedentaria</taxon>
        <taxon>Canalipalpata</taxon>
        <taxon>Terebellida</taxon>
        <taxon>Terebelliformia</taxon>
        <taxon>Alvinellidae</taxon>
        <taxon>Paralvinella</taxon>
    </lineage>
</organism>